<evidence type="ECO:0000313" key="4">
    <source>
        <dbReference type="Proteomes" id="UP000592820"/>
    </source>
</evidence>
<evidence type="ECO:0000256" key="1">
    <source>
        <dbReference type="SAM" id="Coils"/>
    </source>
</evidence>
<feature type="domain" description="Transposase IS116/IS110/IS902 C-terminal" evidence="2">
    <location>
        <begin position="77"/>
        <end position="159"/>
    </location>
</feature>
<dbReference type="AlphaFoldDB" id="A0A7W8P859"/>
<sequence length="205" mass="22307">MQINQMHGLLFEFGAALQGGAHSMDDAARVLSELAEALPAMVIDTLREQLGRIEALSHDIAEIEHRLAAWRREDEAARRLMAIPGVGPLSVTAAIATIGDAHTFRSGREFAAFLGLVPRQSGTGGRIRLLGISKRGDVYLRTLLIHGARAVLAHHKPLAEPLQRLLPRRPFNVVVVALANKMARTIWALLAHGRTYQTGYAGHPA</sequence>
<dbReference type="EMBL" id="JACHDE010000066">
    <property type="protein sequence ID" value="MBB5406050.1"/>
    <property type="molecule type" value="Genomic_DNA"/>
</dbReference>
<protein>
    <submittedName>
        <fullName evidence="3">Transposase</fullName>
    </submittedName>
</protein>
<dbReference type="Pfam" id="PF02371">
    <property type="entry name" value="Transposase_20"/>
    <property type="match status" value="1"/>
</dbReference>
<dbReference type="PANTHER" id="PTHR33055">
    <property type="entry name" value="TRANSPOSASE FOR INSERTION SEQUENCE ELEMENT IS1111A"/>
    <property type="match status" value="1"/>
</dbReference>
<dbReference type="GO" id="GO:0004803">
    <property type="term" value="F:transposase activity"/>
    <property type="evidence" value="ECO:0007669"/>
    <property type="project" value="InterPro"/>
</dbReference>
<accession>A0A7W8P859</accession>
<dbReference type="GO" id="GO:0003677">
    <property type="term" value="F:DNA binding"/>
    <property type="evidence" value="ECO:0007669"/>
    <property type="project" value="InterPro"/>
</dbReference>
<dbReference type="PANTHER" id="PTHR33055:SF3">
    <property type="entry name" value="PUTATIVE TRANSPOSASE FOR IS117-RELATED"/>
    <property type="match status" value="1"/>
</dbReference>
<dbReference type="Proteomes" id="UP000592820">
    <property type="component" value="Unassembled WGS sequence"/>
</dbReference>
<feature type="coiled-coil region" evidence="1">
    <location>
        <begin position="46"/>
        <end position="73"/>
    </location>
</feature>
<reference evidence="3 4" key="1">
    <citation type="submission" date="2020-08" db="EMBL/GenBank/DDBJ databases">
        <title>Genomic Encyclopedia of Type Strains, Phase IV (KMG-V): Genome sequencing to study the core and pangenomes of soil and plant-associated prokaryotes.</title>
        <authorList>
            <person name="Whitman W."/>
        </authorList>
    </citation>
    <scope>NUCLEOTIDE SEQUENCE [LARGE SCALE GENOMIC DNA]</scope>
    <source>
        <strain evidence="3 4">JPY162</strain>
    </source>
</reference>
<organism evidence="3 4">
    <name type="scientific">Paraburkholderia youngii</name>
    <dbReference type="NCBI Taxonomy" id="2782701"/>
    <lineage>
        <taxon>Bacteria</taxon>
        <taxon>Pseudomonadati</taxon>
        <taxon>Pseudomonadota</taxon>
        <taxon>Betaproteobacteria</taxon>
        <taxon>Burkholderiales</taxon>
        <taxon>Burkholderiaceae</taxon>
        <taxon>Paraburkholderia</taxon>
    </lineage>
</organism>
<proteinExistence type="predicted"/>
<dbReference type="InterPro" id="IPR003346">
    <property type="entry name" value="Transposase_20"/>
</dbReference>
<evidence type="ECO:0000313" key="3">
    <source>
        <dbReference type="EMBL" id="MBB5406050.1"/>
    </source>
</evidence>
<dbReference type="InterPro" id="IPR047650">
    <property type="entry name" value="Transpos_IS110"/>
</dbReference>
<evidence type="ECO:0000259" key="2">
    <source>
        <dbReference type="Pfam" id="PF02371"/>
    </source>
</evidence>
<name>A0A7W8P859_9BURK</name>
<dbReference type="GO" id="GO:0006313">
    <property type="term" value="P:DNA transposition"/>
    <property type="evidence" value="ECO:0007669"/>
    <property type="project" value="InterPro"/>
</dbReference>
<comment type="caution">
    <text evidence="3">The sequence shown here is derived from an EMBL/GenBank/DDBJ whole genome shotgun (WGS) entry which is preliminary data.</text>
</comment>
<gene>
    <name evidence="3" type="ORF">HDG41_008153</name>
</gene>
<keyword evidence="1" id="KW-0175">Coiled coil</keyword>
<dbReference type="NCBIfam" id="NF033542">
    <property type="entry name" value="transpos_IS110"/>
    <property type="match status" value="1"/>
</dbReference>